<evidence type="ECO:0000256" key="5">
    <source>
        <dbReference type="ARBA" id="ARBA00022691"/>
    </source>
</evidence>
<dbReference type="GO" id="GO:0032259">
    <property type="term" value="P:methylation"/>
    <property type="evidence" value="ECO:0007669"/>
    <property type="project" value="UniProtKB-KW"/>
</dbReference>
<evidence type="ECO:0000256" key="3">
    <source>
        <dbReference type="ARBA" id="ARBA00022603"/>
    </source>
</evidence>
<keyword evidence="4 6" id="KW-0808">Transferase</keyword>
<keyword evidence="2 6" id="KW-0963">Cytoplasm</keyword>
<dbReference type="CDD" id="cd02440">
    <property type="entry name" value="AdoMet_MTases"/>
    <property type="match status" value="1"/>
</dbReference>
<dbReference type="RefSeq" id="WP_076712144.1">
    <property type="nucleotide sequence ID" value="NZ_MOEN01000001.1"/>
</dbReference>
<dbReference type="AlphaFoldDB" id="A0A1R1MNJ0"/>
<dbReference type="GO" id="GO:0016279">
    <property type="term" value="F:protein-lysine N-methyltransferase activity"/>
    <property type="evidence" value="ECO:0007669"/>
    <property type="project" value="RHEA"/>
</dbReference>
<dbReference type="OrthoDB" id="9785995at2"/>
<comment type="caution">
    <text evidence="7">The sequence shown here is derived from an EMBL/GenBank/DDBJ whole genome shotgun (WGS) entry which is preliminary data.</text>
</comment>
<comment type="subcellular location">
    <subcellularLocation>
        <location evidence="6">Cytoplasm</location>
    </subcellularLocation>
</comment>
<dbReference type="SUPFAM" id="SSF53335">
    <property type="entry name" value="S-adenosyl-L-methionine-dependent methyltransferases"/>
    <property type="match status" value="1"/>
</dbReference>
<keyword evidence="8" id="KW-1185">Reference proteome</keyword>
<dbReference type="InterPro" id="IPR029063">
    <property type="entry name" value="SAM-dependent_MTases_sf"/>
</dbReference>
<evidence type="ECO:0000256" key="6">
    <source>
        <dbReference type="HAMAP-Rule" id="MF_00735"/>
    </source>
</evidence>
<dbReference type="HAMAP" id="MF_00735">
    <property type="entry name" value="Methyltr_PrmA"/>
    <property type="match status" value="1"/>
</dbReference>
<evidence type="ECO:0000256" key="4">
    <source>
        <dbReference type="ARBA" id="ARBA00022679"/>
    </source>
</evidence>
<accession>A0A1R1MNJ0</accession>
<organism evidence="7 8">
    <name type="scientific">Desulfurobacterium indicum</name>
    <dbReference type="NCBI Taxonomy" id="1914305"/>
    <lineage>
        <taxon>Bacteria</taxon>
        <taxon>Pseudomonadati</taxon>
        <taxon>Aquificota</taxon>
        <taxon>Aquificia</taxon>
        <taxon>Desulfurobacteriales</taxon>
        <taxon>Desulfurobacteriaceae</taxon>
        <taxon>Desulfurobacterium</taxon>
    </lineage>
</organism>
<name>A0A1R1MNJ0_9BACT</name>
<reference evidence="7 8" key="1">
    <citation type="submission" date="2016-10" db="EMBL/GenBank/DDBJ databases">
        <title>Genome sequence of a sulfur-reducing bacterium Desulfurobacterium indicum K6013.</title>
        <authorList>
            <person name="Cao J."/>
            <person name="Shao Z."/>
            <person name="Alain K."/>
            <person name="Jebbar M."/>
        </authorList>
    </citation>
    <scope>NUCLEOTIDE SEQUENCE [LARGE SCALE GENOMIC DNA]</scope>
    <source>
        <strain evidence="7 8">K6013</strain>
    </source>
</reference>
<keyword evidence="5 6" id="KW-0949">S-adenosyl-L-methionine</keyword>
<evidence type="ECO:0000313" key="8">
    <source>
        <dbReference type="Proteomes" id="UP000187408"/>
    </source>
</evidence>
<evidence type="ECO:0000256" key="2">
    <source>
        <dbReference type="ARBA" id="ARBA00022490"/>
    </source>
</evidence>
<dbReference type="Proteomes" id="UP000187408">
    <property type="component" value="Unassembled WGS sequence"/>
</dbReference>
<dbReference type="PANTHER" id="PTHR43648:SF1">
    <property type="entry name" value="ELECTRON TRANSFER FLAVOPROTEIN BETA SUBUNIT LYSINE METHYLTRANSFERASE"/>
    <property type="match status" value="1"/>
</dbReference>
<dbReference type="EC" id="2.1.1.-" evidence="6"/>
<evidence type="ECO:0000256" key="1">
    <source>
        <dbReference type="ARBA" id="ARBA00009741"/>
    </source>
</evidence>
<feature type="binding site" evidence="6">
    <location>
        <position position="212"/>
    </location>
    <ligand>
        <name>S-adenosyl-L-methionine</name>
        <dbReference type="ChEBI" id="CHEBI:59789"/>
    </ligand>
</feature>
<dbReference type="PANTHER" id="PTHR43648">
    <property type="entry name" value="ELECTRON TRANSFER FLAVOPROTEIN BETA SUBUNIT LYSINE METHYLTRANSFERASE"/>
    <property type="match status" value="1"/>
</dbReference>
<dbReference type="Pfam" id="PF06325">
    <property type="entry name" value="PrmA"/>
    <property type="match status" value="1"/>
</dbReference>
<proteinExistence type="inferred from homology"/>
<comment type="catalytic activity">
    <reaction evidence="6">
        <text>L-lysyl-[protein] + 3 S-adenosyl-L-methionine = N(6),N(6),N(6)-trimethyl-L-lysyl-[protein] + 3 S-adenosyl-L-homocysteine + 3 H(+)</text>
        <dbReference type="Rhea" id="RHEA:54192"/>
        <dbReference type="Rhea" id="RHEA-COMP:9752"/>
        <dbReference type="Rhea" id="RHEA-COMP:13826"/>
        <dbReference type="ChEBI" id="CHEBI:15378"/>
        <dbReference type="ChEBI" id="CHEBI:29969"/>
        <dbReference type="ChEBI" id="CHEBI:57856"/>
        <dbReference type="ChEBI" id="CHEBI:59789"/>
        <dbReference type="ChEBI" id="CHEBI:61961"/>
    </reaction>
</comment>
<keyword evidence="3 6" id="KW-0489">Methyltransferase</keyword>
<dbReference type="InterPro" id="IPR004498">
    <property type="entry name" value="Ribosomal_PrmA_MeTrfase"/>
</dbReference>
<dbReference type="EMBL" id="MOEN01000001">
    <property type="protein sequence ID" value="OMH41392.1"/>
    <property type="molecule type" value="Genomic_DNA"/>
</dbReference>
<dbReference type="STRING" id="1914305.BLW93_00470"/>
<comment type="function">
    <text evidence="6">Methylates ribosomal protein L11.</text>
</comment>
<comment type="similarity">
    <text evidence="1 6">Belongs to the methyltransferase superfamily. PrmA family.</text>
</comment>
<dbReference type="GO" id="GO:0005737">
    <property type="term" value="C:cytoplasm"/>
    <property type="evidence" value="ECO:0007669"/>
    <property type="project" value="UniProtKB-SubCell"/>
</dbReference>
<feature type="binding site" evidence="6">
    <location>
        <position position="171"/>
    </location>
    <ligand>
        <name>S-adenosyl-L-methionine</name>
        <dbReference type="ChEBI" id="CHEBI:59789"/>
    </ligand>
</feature>
<dbReference type="InterPro" id="IPR050078">
    <property type="entry name" value="Ribosomal_L11_MeTrfase_PrmA"/>
</dbReference>
<gene>
    <name evidence="6" type="primary">prmA</name>
    <name evidence="7" type="ORF">BLW93_00470</name>
</gene>
<feature type="binding site" evidence="6">
    <location>
        <position position="149"/>
    </location>
    <ligand>
        <name>S-adenosyl-L-methionine</name>
        <dbReference type="ChEBI" id="CHEBI:59789"/>
    </ligand>
</feature>
<protein>
    <recommendedName>
        <fullName evidence="6">Ribosomal protein L11 methyltransferase</fullName>
        <shortName evidence="6">L11 Mtase</shortName>
        <ecNumber evidence="6">2.1.1.-</ecNumber>
    </recommendedName>
</protein>
<evidence type="ECO:0000313" key="7">
    <source>
        <dbReference type="EMBL" id="OMH41392.1"/>
    </source>
</evidence>
<sequence length="273" mass="31152">MERYYMAFDFAIPNEERDKADCILFEAGCKGIEDLKEENGISYIRVYFDSETDFNPQVSPLKDYLLGSFRIEEQNWNENWKKHFKPTPIGKKIVVVPSWMKDDFDPGDRIPIYIYPGQTFGTGTHETTKLMMELIEEFMLPGFSFLDVGCGTGILSILARKLGAKKVVACDIQKEVEDELELNMTINNVSGIEFIPGSVDAVEGTFDMVAANIEKHLLEPLIPDLVKRTGRYLLVSGILKHQEEDMVKKLKNEGLVINEIRREDEWIAIAAMK</sequence>
<feature type="binding site" evidence="6">
    <location>
        <position position="128"/>
    </location>
    <ligand>
        <name>S-adenosyl-L-methionine</name>
        <dbReference type="ChEBI" id="CHEBI:59789"/>
    </ligand>
</feature>
<dbReference type="Gene3D" id="3.40.50.150">
    <property type="entry name" value="Vaccinia Virus protein VP39"/>
    <property type="match status" value="1"/>
</dbReference>